<organism evidence="1 2">
    <name type="scientific">Perca fluviatilis</name>
    <name type="common">European perch</name>
    <dbReference type="NCBI Taxonomy" id="8168"/>
    <lineage>
        <taxon>Eukaryota</taxon>
        <taxon>Metazoa</taxon>
        <taxon>Chordata</taxon>
        <taxon>Craniata</taxon>
        <taxon>Vertebrata</taxon>
        <taxon>Euteleostomi</taxon>
        <taxon>Actinopterygii</taxon>
        <taxon>Neopterygii</taxon>
        <taxon>Teleostei</taxon>
        <taxon>Neoteleostei</taxon>
        <taxon>Acanthomorphata</taxon>
        <taxon>Eupercaria</taxon>
        <taxon>Perciformes</taxon>
        <taxon>Percoidei</taxon>
        <taxon>Percidae</taxon>
        <taxon>Percinae</taxon>
        <taxon>Perca</taxon>
    </lineage>
</organism>
<dbReference type="AlphaFoldDB" id="A0A6A5DWI7"/>
<gene>
    <name evidence="1" type="ORF">PFLUV_G00177180</name>
</gene>
<comment type="caution">
    <text evidence="1">The sequence shown here is derived from an EMBL/GenBank/DDBJ whole genome shotgun (WGS) entry which is preliminary data.</text>
</comment>
<evidence type="ECO:0000313" key="2">
    <source>
        <dbReference type="Proteomes" id="UP000465112"/>
    </source>
</evidence>
<proteinExistence type="predicted"/>
<name>A0A6A5DWI7_PERFL</name>
<sequence>MVVSFRGFEKVPANTNNANFKRESHFGTTALHNLRGEESYTGGWKCLHNKTYSLCGFCYFSMSLGEK</sequence>
<evidence type="ECO:0000313" key="1">
    <source>
        <dbReference type="EMBL" id="KAF1379547.1"/>
    </source>
</evidence>
<protein>
    <submittedName>
        <fullName evidence="1">Uncharacterized protein</fullName>
    </submittedName>
</protein>
<dbReference type="Proteomes" id="UP000465112">
    <property type="component" value="Chromosome 15"/>
</dbReference>
<keyword evidence="2" id="KW-1185">Reference proteome</keyword>
<dbReference type="EMBL" id="VHII01000015">
    <property type="protein sequence ID" value="KAF1379547.1"/>
    <property type="molecule type" value="Genomic_DNA"/>
</dbReference>
<reference evidence="1 2" key="1">
    <citation type="submission" date="2019-06" db="EMBL/GenBank/DDBJ databases">
        <title>A chromosome-scale genome assembly of the European perch, Perca fluviatilis.</title>
        <authorList>
            <person name="Roques C."/>
            <person name="Zahm M."/>
            <person name="Cabau C."/>
            <person name="Klopp C."/>
            <person name="Bouchez O."/>
            <person name="Donnadieu C."/>
            <person name="Kuhl H."/>
            <person name="Gislard M."/>
            <person name="Guendouz S."/>
            <person name="Journot L."/>
            <person name="Haffray P."/>
            <person name="Bestin A."/>
            <person name="Morvezen R."/>
            <person name="Feron R."/>
            <person name="Wen M."/>
            <person name="Jouanno E."/>
            <person name="Herpin A."/>
            <person name="Schartl M."/>
            <person name="Postlethwait J."/>
            <person name="Schaerlinger B."/>
            <person name="Chardard D."/>
            <person name="Lecocq T."/>
            <person name="Poncet C."/>
            <person name="Jaffrelo L."/>
            <person name="Lampietro C."/>
            <person name="Guiguen Y."/>
        </authorList>
    </citation>
    <scope>NUCLEOTIDE SEQUENCE [LARGE SCALE GENOMIC DNA]</scope>
    <source>
        <tissue evidence="1">Blood</tissue>
    </source>
</reference>
<accession>A0A6A5DWI7</accession>